<dbReference type="Proteomes" id="UP001551176">
    <property type="component" value="Unassembled WGS sequence"/>
</dbReference>
<feature type="compositionally biased region" description="Pro residues" evidence="1">
    <location>
        <begin position="115"/>
        <end position="125"/>
    </location>
</feature>
<name>A0ABV3BZE5_9ACTN</name>
<reference evidence="3 4" key="1">
    <citation type="submission" date="2024-06" db="EMBL/GenBank/DDBJ databases">
        <title>The Natural Products Discovery Center: Release of the First 8490 Sequenced Strains for Exploring Actinobacteria Biosynthetic Diversity.</title>
        <authorList>
            <person name="Kalkreuter E."/>
            <person name="Kautsar S.A."/>
            <person name="Yang D."/>
            <person name="Bader C.D."/>
            <person name="Teijaro C.N."/>
            <person name="Fluegel L."/>
            <person name="Davis C.M."/>
            <person name="Simpson J.R."/>
            <person name="Lauterbach L."/>
            <person name="Steele A.D."/>
            <person name="Gui C."/>
            <person name="Meng S."/>
            <person name="Li G."/>
            <person name="Viehrig K."/>
            <person name="Ye F."/>
            <person name="Su P."/>
            <person name="Kiefer A.F."/>
            <person name="Nichols A."/>
            <person name="Cepeda A.J."/>
            <person name="Yan W."/>
            <person name="Fan B."/>
            <person name="Jiang Y."/>
            <person name="Adhikari A."/>
            <person name="Zheng C.-J."/>
            <person name="Schuster L."/>
            <person name="Cowan T.M."/>
            <person name="Smanski M.J."/>
            <person name="Chevrette M.G."/>
            <person name="De Carvalho L.P.S."/>
            <person name="Shen B."/>
        </authorList>
    </citation>
    <scope>NUCLEOTIDE SEQUENCE [LARGE SCALE GENOMIC DNA]</scope>
    <source>
        <strain evidence="3 4">NPDC046838</strain>
    </source>
</reference>
<evidence type="ECO:0000313" key="4">
    <source>
        <dbReference type="Proteomes" id="UP001551176"/>
    </source>
</evidence>
<evidence type="ECO:0000256" key="2">
    <source>
        <dbReference type="SAM" id="SignalP"/>
    </source>
</evidence>
<evidence type="ECO:0000313" key="3">
    <source>
        <dbReference type="EMBL" id="MEU6826395.1"/>
    </source>
</evidence>
<dbReference type="EMBL" id="JBEYXV010000026">
    <property type="protein sequence ID" value="MEU6826395.1"/>
    <property type="molecule type" value="Genomic_DNA"/>
</dbReference>
<feature type="signal peptide" evidence="2">
    <location>
        <begin position="1"/>
        <end position="33"/>
    </location>
</feature>
<protein>
    <recommendedName>
        <fullName evidence="5">Secreted protein</fullName>
    </recommendedName>
</protein>
<keyword evidence="2" id="KW-0732">Signal</keyword>
<proteinExistence type="predicted"/>
<sequence length="133" mass="13007">MLSRARTPWCPLVAVLLVVFGALGALCGGSAAAATAPAPGPQAAVTAQVSAEAPADTSAGPPGCGRGSPEDADHVPGTPARSGSSYEVLPALYDAHATTGAWGADQIVPSAAPGRAPPAFDPPSPMDLSVLRV</sequence>
<evidence type="ECO:0000256" key="1">
    <source>
        <dbReference type="SAM" id="MobiDB-lite"/>
    </source>
</evidence>
<gene>
    <name evidence="3" type="ORF">ABZ921_37795</name>
</gene>
<comment type="caution">
    <text evidence="3">The sequence shown here is derived from an EMBL/GenBank/DDBJ whole genome shotgun (WGS) entry which is preliminary data.</text>
</comment>
<dbReference type="RefSeq" id="WP_359357541.1">
    <property type="nucleotide sequence ID" value="NZ_JBEYXV010000026.1"/>
</dbReference>
<feature type="chain" id="PRO_5046200221" description="Secreted protein" evidence="2">
    <location>
        <begin position="34"/>
        <end position="133"/>
    </location>
</feature>
<evidence type="ECO:0008006" key="5">
    <source>
        <dbReference type="Google" id="ProtNLM"/>
    </source>
</evidence>
<feature type="region of interest" description="Disordered" evidence="1">
    <location>
        <begin position="107"/>
        <end position="133"/>
    </location>
</feature>
<accession>A0ABV3BZE5</accession>
<organism evidence="3 4">
    <name type="scientific">Streptomyces atriruber</name>
    <dbReference type="NCBI Taxonomy" id="545121"/>
    <lineage>
        <taxon>Bacteria</taxon>
        <taxon>Bacillati</taxon>
        <taxon>Actinomycetota</taxon>
        <taxon>Actinomycetes</taxon>
        <taxon>Kitasatosporales</taxon>
        <taxon>Streptomycetaceae</taxon>
        <taxon>Streptomyces</taxon>
    </lineage>
</organism>
<feature type="compositionally biased region" description="Low complexity" evidence="1">
    <location>
        <begin position="31"/>
        <end position="49"/>
    </location>
</feature>
<feature type="region of interest" description="Disordered" evidence="1">
    <location>
        <begin position="31"/>
        <end position="83"/>
    </location>
</feature>
<keyword evidence="4" id="KW-1185">Reference proteome</keyword>